<protein>
    <recommendedName>
        <fullName evidence="6">Terpene synthase</fullName>
    </recommendedName>
</protein>
<name>A0A511T8B9_MYXFU</name>
<dbReference type="Proteomes" id="UP000183760">
    <property type="component" value="Unassembled WGS sequence"/>
</dbReference>
<dbReference type="SUPFAM" id="SSF48576">
    <property type="entry name" value="Terpenoid synthases"/>
    <property type="match status" value="1"/>
</dbReference>
<evidence type="ECO:0000313" key="3">
    <source>
        <dbReference type="EMBL" id="SET83199.1"/>
    </source>
</evidence>
<feature type="region of interest" description="Disordered" evidence="1">
    <location>
        <begin position="353"/>
        <end position="374"/>
    </location>
</feature>
<accession>A0A511T8B9</accession>
<evidence type="ECO:0000256" key="1">
    <source>
        <dbReference type="SAM" id="MobiDB-lite"/>
    </source>
</evidence>
<dbReference type="EMBL" id="FOIB01000003">
    <property type="protein sequence ID" value="SET83199.1"/>
    <property type="molecule type" value="Genomic_DNA"/>
</dbReference>
<feature type="compositionally biased region" description="Low complexity" evidence="1">
    <location>
        <begin position="357"/>
        <end position="366"/>
    </location>
</feature>
<dbReference type="Gene3D" id="1.10.600.10">
    <property type="entry name" value="Farnesyl Diphosphate Synthase"/>
    <property type="match status" value="1"/>
</dbReference>
<dbReference type="Proteomes" id="UP000321514">
    <property type="component" value="Unassembled WGS sequence"/>
</dbReference>
<dbReference type="Pfam" id="PF19086">
    <property type="entry name" value="Terpene_syn_C_2"/>
    <property type="match status" value="1"/>
</dbReference>
<dbReference type="RefSeq" id="WP_074952403.1">
    <property type="nucleotide sequence ID" value="NZ_BJXR01000039.1"/>
</dbReference>
<comment type="caution">
    <text evidence="2">The sequence shown here is derived from an EMBL/GenBank/DDBJ whole genome shotgun (WGS) entry which is preliminary data.</text>
</comment>
<organism evidence="2 5">
    <name type="scientific">Myxococcus fulvus</name>
    <dbReference type="NCBI Taxonomy" id="33"/>
    <lineage>
        <taxon>Bacteria</taxon>
        <taxon>Pseudomonadati</taxon>
        <taxon>Myxococcota</taxon>
        <taxon>Myxococcia</taxon>
        <taxon>Myxococcales</taxon>
        <taxon>Cystobacterineae</taxon>
        <taxon>Myxococcaceae</taxon>
        <taxon>Myxococcus</taxon>
    </lineage>
</organism>
<evidence type="ECO:0000313" key="2">
    <source>
        <dbReference type="EMBL" id="GEN10416.1"/>
    </source>
</evidence>
<evidence type="ECO:0008006" key="6">
    <source>
        <dbReference type="Google" id="ProtNLM"/>
    </source>
</evidence>
<dbReference type="InterPro" id="IPR008949">
    <property type="entry name" value="Isoprenoid_synthase_dom_sf"/>
</dbReference>
<gene>
    <name evidence="2" type="ORF">MFU01_54530</name>
    <name evidence="3" type="ORF">SAMN05443572_103417</name>
</gene>
<dbReference type="OrthoDB" id="2989600at2"/>
<evidence type="ECO:0000313" key="4">
    <source>
        <dbReference type="Proteomes" id="UP000183760"/>
    </source>
</evidence>
<sequence>MNDAYSIVCPIEPTDPRRILDLDSVAFQKFRGYGLVPDESLSALEQARPLALVALAMPDGIEDRVRAVADLWMWDYVFDEHFFDGGLMQGNPAAACNLVLPLLHLFECPEYAQPAPGSWEAALQGICKKMESLCGPGELTHWASVTRDMFVAFAFGVSFGQAGDRPGFRDTLRLRMDTTGSKSFLSLGPYMNGFALSDRELAIPEVKAANQACSVLLALDNDLLSYDREKALEKGVMVNTVDALATQEGICANEAAERIIIARNQTMALYLRLRRTLEQKASREVVGYLDTMGSWVRAALDWSLATLRYRSFADPASFGSRLHLVNTGSEPLDLGQGGSIWWWDLPGVKSLNPQPTPSASRAPAPAGERFQLRH</sequence>
<dbReference type="STRING" id="1334629.MFUL124B02_23180"/>
<dbReference type="AlphaFoldDB" id="A0A511T8B9"/>
<reference evidence="2 5" key="2">
    <citation type="submission" date="2019-07" db="EMBL/GenBank/DDBJ databases">
        <title>Whole genome shotgun sequence of Myxococcus fulvus NBRC 100333.</title>
        <authorList>
            <person name="Hosoyama A."/>
            <person name="Uohara A."/>
            <person name="Ohji S."/>
            <person name="Ichikawa N."/>
        </authorList>
    </citation>
    <scope>NUCLEOTIDE SEQUENCE [LARGE SCALE GENOMIC DNA]</scope>
    <source>
        <strain evidence="2 5">NBRC 100333</strain>
    </source>
</reference>
<keyword evidence="4" id="KW-1185">Reference proteome</keyword>
<dbReference type="EMBL" id="BJXR01000039">
    <property type="protein sequence ID" value="GEN10416.1"/>
    <property type="molecule type" value="Genomic_DNA"/>
</dbReference>
<reference evidence="3 4" key="1">
    <citation type="submission" date="2016-10" db="EMBL/GenBank/DDBJ databases">
        <authorList>
            <person name="Varghese N."/>
            <person name="Submissions S."/>
        </authorList>
    </citation>
    <scope>NUCLEOTIDE SEQUENCE [LARGE SCALE GENOMIC DNA]</scope>
    <source>
        <strain evidence="3 4">DSM 16525</strain>
    </source>
</reference>
<evidence type="ECO:0000313" key="5">
    <source>
        <dbReference type="Proteomes" id="UP000321514"/>
    </source>
</evidence>
<proteinExistence type="predicted"/>